<dbReference type="InterPro" id="IPR045851">
    <property type="entry name" value="AMP-bd_C_sf"/>
</dbReference>
<evidence type="ECO:0000259" key="3">
    <source>
        <dbReference type="Pfam" id="PF13193"/>
    </source>
</evidence>
<name>A0ABW3ZDU1_9RHOB</name>
<dbReference type="Pfam" id="PF00501">
    <property type="entry name" value="AMP-binding"/>
    <property type="match status" value="1"/>
</dbReference>
<evidence type="ECO:0000256" key="1">
    <source>
        <dbReference type="ARBA" id="ARBA00006432"/>
    </source>
</evidence>
<evidence type="ECO:0000313" key="4">
    <source>
        <dbReference type="EMBL" id="MFD1341239.1"/>
    </source>
</evidence>
<accession>A0ABW3ZDU1</accession>
<feature type="domain" description="AMP-dependent synthetase/ligase" evidence="2">
    <location>
        <begin position="16"/>
        <end position="362"/>
    </location>
</feature>
<dbReference type="InterPro" id="IPR020845">
    <property type="entry name" value="AMP-binding_CS"/>
</dbReference>
<reference evidence="5" key="1">
    <citation type="journal article" date="2019" name="Int. J. Syst. Evol. Microbiol.">
        <title>The Global Catalogue of Microorganisms (GCM) 10K type strain sequencing project: providing services to taxonomists for standard genome sequencing and annotation.</title>
        <authorList>
            <consortium name="The Broad Institute Genomics Platform"/>
            <consortium name="The Broad Institute Genome Sequencing Center for Infectious Disease"/>
            <person name="Wu L."/>
            <person name="Ma J."/>
        </authorList>
    </citation>
    <scope>NUCLEOTIDE SEQUENCE [LARGE SCALE GENOMIC DNA]</scope>
    <source>
        <strain evidence="5">CCUG 62953</strain>
    </source>
</reference>
<feature type="domain" description="AMP-binding enzyme C-terminal" evidence="3">
    <location>
        <begin position="413"/>
        <end position="488"/>
    </location>
</feature>
<dbReference type="InterPro" id="IPR000873">
    <property type="entry name" value="AMP-dep_synth/lig_dom"/>
</dbReference>
<evidence type="ECO:0000313" key="5">
    <source>
        <dbReference type="Proteomes" id="UP001597135"/>
    </source>
</evidence>
<sequence>MSNPLYDTLFGRHAGSDRTFLRFSDGSTLTYGVFLETAARIAHVLVARGLEPGDRMAVQVEKSPEMLALYAGAAQAGVIFLPLNTGYTAGELDYFVENSGAKLLVCDSAKRGTLAPMAERLGAGIDTHDADGSGSLMDSAASQSTTFETVSRSADDLAAFLYTSGTTGRSKGAMLTQTNLLSNAETLAAHWRFTDEDVLIHALPIFHTHGLFVATNVTLVAGGELVFLPKFDLDAILEAMPRATAMMGVPTFYTRLLDDERFTKDVASNMRLFVSGSAPLLAETHKRFEERTGHRILERYGMTETNMNTSNPYDGERRAGTVGFPLPGVELKICDPETGDEVPQGEVGQIEVRGPNVFKGYWQMPEKTAAELREDGFFITGDLGQIDEDGYVSIVGRNKDLIISGGYNIYPKEVEMVLDDQDGVLESAVIGVPHPDFGETVLGVIVPDPGAEPDLDAMMAACSEALARFKHPRKLVLQEELPRNTMGKVQKAALRERYAETFSG</sequence>
<dbReference type="RefSeq" id="WP_386801294.1">
    <property type="nucleotide sequence ID" value="NZ_JBHTMU010000002.1"/>
</dbReference>
<comment type="similarity">
    <text evidence="1">Belongs to the ATP-dependent AMP-binding enzyme family.</text>
</comment>
<dbReference type="Proteomes" id="UP001597135">
    <property type="component" value="Unassembled WGS sequence"/>
</dbReference>
<keyword evidence="5" id="KW-1185">Reference proteome</keyword>
<dbReference type="Gene3D" id="3.30.300.30">
    <property type="match status" value="1"/>
</dbReference>
<dbReference type="Pfam" id="PF13193">
    <property type="entry name" value="AMP-binding_C"/>
    <property type="match status" value="1"/>
</dbReference>
<dbReference type="CDD" id="cd05941">
    <property type="entry name" value="MCS"/>
    <property type="match status" value="1"/>
</dbReference>
<proteinExistence type="inferred from homology"/>
<dbReference type="NCBIfam" id="NF005702">
    <property type="entry name" value="PRK07514.1"/>
    <property type="match status" value="1"/>
</dbReference>
<dbReference type="InterPro" id="IPR042099">
    <property type="entry name" value="ANL_N_sf"/>
</dbReference>
<organism evidence="4 5">
    <name type="scientific">Litorisediminicola beolgyonensis</name>
    <dbReference type="NCBI Taxonomy" id="1173614"/>
    <lineage>
        <taxon>Bacteria</taxon>
        <taxon>Pseudomonadati</taxon>
        <taxon>Pseudomonadota</taxon>
        <taxon>Alphaproteobacteria</taxon>
        <taxon>Rhodobacterales</taxon>
        <taxon>Paracoccaceae</taxon>
        <taxon>Litorisediminicola</taxon>
    </lineage>
</organism>
<dbReference type="PANTHER" id="PTHR43201">
    <property type="entry name" value="ACYL-COA SYNTHETASE"/>
    <property type="match status" value="1"/>
</dbReference>
<evidence type="ECO:0000259" key="2">
    <source>
        <dbReference type="Pfam" id="PF00501"/>
    </source>
</evidence>
<gene>
    <name evidence="4" type="ORF">ACFQ4E_02280</name>
</gene>
<protein>
    <submittedName>
        <fullName evidence="4">Malonyl-CoA synthase</fullName>
    </submittedName>
</protein>
<comment type="caution">
    <text evidence="4">The sequence shown here is derived from an EMBL/GenBank/DDBJ whole genome shotgun (WGS) entry which is preliminary data.</text>
</comment>
<dbReference type="PANTHER" id="PTHR43201:SF8">
    <property type="entry name" value="ACYL-COA SYNTHETASE FAMILY MEMBER 3"/>
    <property type="match status" value="1"/>
</dbReference>
<dbReference type="Gene3D" id="3.40.50.12780">
    <property type="entry name" value="N-terminal domain of ligase-like"/>
    <property type="match status" value="1"/>
</dbReference>
<dbReference type="SUPFAM" id="SSF56801">
    <property type="entry name" value="Acetyl-CoA synthetase-like"/>
    <property type="match status" value="1"/>
</dbReference>
<dbReference type="PROSITE" id="PS00455">
    <property type="entry name" value="AMP_BINDING"/>
    <property type="match status" value="1"/>
</dbReference>
<dbReference type="InterPro" id="IPR025110">
    <property type="entry name" value="AMP-bd_C"/>
</dbReference>
<dbReference type="EMBL" id="JBHTMU010000002">
    <property type="protein sequence ID" value="MFD1341239.1"/>
    <property type="molecule type" value="Genomic_DNA"/>
</dbReference>